<reference evidence="2 3" key="1">
    <citation type="submission" date="2019-08" db="EMBL/GenBank/DDBJ databases">
        <title>In-depth cultivation of the pig gut microbiome towards novel bacterial diversity and tailored functional studies.</title>
        <authorList>
            <person name="Wylensek D."/>
            <person name="Hitch T.C.A."/>
            <person name="Clavel T."/>
        </authorList>
    </citation>
    <scope>NUCLEOTIDE SEQUENCE [LARGE SCALE GENOMIC DNA]</scope>
    <source>
        <strain evidence="2 3">68-1-5</strain>
    </source>
</reference>
<keyword evidence="3" id="KW-1185">Reference proteome</keyword>
<dbReference type="Proteomes" id="UP000434409">
    <property type="component" value="Unassembled WGS sequence"/>
</dbReference>
<comment type="caution">
    <text evidence="2">The sequence shown here is derived from an EMBL/GenBank/DDBJ whole genome shotgun (WGS) entry which is preliminary data.</text>
</comment>
<evidence type="ECO:0000313" key="2">
    <source>
        <dbReference type="EMBL" id="MSR93171.1"/>
    </source>
</evidence>
<keyword evidence="1" id="KW-0472">Membrane</keyword>
<dbReference type="EMBL" id="VULY01000018">
    <property type="protein sequence ID" value="MSR93171.1"/>
    <property type="molecule type" value="Genomic_DNA"/>
</dbReference>
<protein>
    <submittedName>
        <fullName evidence="2">Uncharacterized protein</fullName>
    </submittedName>
</protein>
<keyword evidence="1" id="KW-1133">Transmembrane helix</keyword>
<evidence type="ECO:0000313" key="3">
    <source>
        <dbReference type="Proteomes" id="UP000434409"/>
    </source>
</evidence>
<organism evidence="2 3">
    <name type="scientific">Suipraeoptans intestinalis</name>
    <dbReference type="NCBI Taxonomy" id="2606628"/>
    <lineage>
        <taxon>Bacteria</taxon>
        <taxon>Bacillati</taxon>
        <taxon>Bacillota</taxon>
        <taxon>Clostridia</taxon>
        <taxon>Lachnospirales</taxon>
        <taxon>Lachnospiraceae</taxon>
        <taxon>Suipraeoptans</taxon>
    </lineage>
</organism>
<sequence length="68" mass="7322">MPNKGRELLRILAGGYLIFTGVQLARKVLASHPAHSTFFLIASGVCVAVGIWAIGISVKDLISRKDED</sequence>
<accession>A0A6N7UR73</accession>
<gene>
    <name evidence="2" type="ORF">FYJ34_02450</name>
</gene>
<proteinExistence type="predicted"/>
<dbReference type="RefSeq" id="WP_154475979.1">
    <property type="nucleotide sequence ID" value="NZ_VULY01000018.1"/>
</dbReference>
<dbReference type="AlphaFoldDB" id="A0A6N7UR73"/>
<evidence type="ECO:0000256" key="1">
    <source>
        <dbReference type="SAM" id="Phobius"/>
    </source>
</evidence>
<feature type="transmembrane region" description="Helical" evidence="1">
    <location>
        <begin position="37"/>
        <end position="58"/>
    </location>
</feature>
<feature type="transmembrane region" description="Helical" evidence="1">
    <location>
        <begin position="7"/>
        <end position="25"/>
    </location>
</feature>
<name>A0A6N7UR73_9FIRM</name>
<keyword evidence="1" id="KW-0812">Transmembrane</keyword>